<feature type="domain" description="Carrier" evidence="5">
    <location>
        <begin position="2075"/>
        <end position="2150"/>
    </location>
</feature>
<dbReference type="Gene3D" id="1.10.1200.10">
    <property type="entry name" value="ACP-like"/>
    <property type="match status" value="1"/>
</dbReference>
<dbReference type="InterPro" id="IPR001242">
    <property type="entry name" value="Condensation_dom"/>
</dbReference>
<dbReference type="EMBL" id="QFKX01000006">
    <property type="protein sequence ID" value="PWH05309.1"/>
    <property type="molecule type" value="Genomic_DNA"/>
</dbReference>
<dbReference type="FunFam" id="1.10.1200.10:FF:000016">
    <property type="entry name" value="Non-ribosomal peptide synthase"/>
    <property type="match status" value="1"/>
</dbReference>
<dbReference type="Pfam" id="PF00550">
    <property type="entry name" value="PP-binding"/>
    <property type="match status" value="3"/>
</dbReference>
<sequence length="3522" mass="373852">MRRNIAPEPSGRMPLTPAQRGIWYAQKLDPENPSFQIGQYLDLEGPIDPLLLNIALVKAAADLDALSMRVLEDEDGPFGEIHRPRPGQHLVEIRDLSHLPRHEAEKISHEVMDHEMSTARPVEGGDLLGATLFLVGERRSTFFLRIHHVLIDGYSAVVALRYIAGAYSRLARLVPGTHVPRALAPALARVGASFPSPLPALGDLHQELRDYEASDQHAADAEHWERAIARAAPPVGLEGRSDGIARDVVRIDVPLGSERARRLARLDRELPKTLIASVAVYLSRMTGAEVVPVGLPVTARRGRIARNTPSMLSSVLPLRIPVSPSDTLATVVSGTGRIVRDAVAHQRFRIENIDDAPDDPGPSVNLLPVIDKLRFGSARGTVHILSTGPVRDLSIVLGDPRSEASDPVLRMEGDADLHTVESLSRHGDRILRLIDAALEAPAATTVAAAPVVGAAERERLLDGGRGSRAPVSPGTLLDSAAATLRARGEQLAVTAPDGELSFRELDVRATRMARHLVREGVRPGDRVAVRVGRTVELPVLILGILRAGGAFMPLDPAYPVGRVADMISDAEPAALLTTSQQLARDREDGAAFDVPTTVIDTDTASWCRRTEDSTPLPPIGPDDLAYVIFTSGSTGRPKGVAVEHLSLHALHEHHRRTWHDPASQRLGRPVRAAHTAGLSFDASWDPLLWLISGHELHIVDDETRRDPERLAALLDRERIDALETTPSFAEALIDAGMLDREHRPSEIALGGEAVGEELWAALAARDDVHAVNLYGPTESTVDSMVAPIATGRRPHLGASVAGSRHYVLDAALSPVPDRGVGELYLAGHGVARGYIGRPDLDAQRFVADPFAADGSRMYRTGDRVRRRHDGTLRFLGRTDDQVKIRGYRVELDEVEAALRRQEGVVAAAAIVRGEGPSARLIGYVSTGGTGTSAGPGAAAGKGAEAAESIRGALREHLPDYMVPAVVLSLPRLPATANGKIDRSGLPDPATLTGGGASRPPRSAAERAVATGFGAVLERTDIGVDEDFFAAGGHSLLATRLASRLSADLDRGVTVRDVFEHPTVAALARALQDSPGAAVSPRPERGARPDPVPASPNQRRLWFLHQLEPDSAAYAVPIVLHLEGALDVGALRAALDDVISRHEPLRTLLPAEHGEPVQRVLPADQVPSPLLCVEVPPARVDAVIATETRRPFDLTREIPLRAVLLRSAADRATLVITMHHIATDGWSLAPFARDLGDAYAARHEGRAPHLPTLPVDFADAAVWHQDRLGDAEDPHSQRAVLTAFWERTLAGAPPEISLPRDRPRGAANPGDTAQQGVGEIRLDLSPRHHAAVRALAAAHRTSLFIVLHTALAAALHQHGTGDDVVLGTPVAGRADARLEDLVGFFVNTVALRTSLHGDPRLDELLERVRAANTDAYAHQDLPFDAVVEAVRPPRSPDLPPLVQVLLTLQNAPAARLDLPGVDVDVPAPSTSSGVKADLLVDVTAPEGEDGALTVALGFDRALFDASTVERMRDSLERVLAQLVTDPSARLSDLPTASPGELRALAARDRGPEHSAPLTILERLAATARTRPQGPALVDAHGALTAAELLARVEEVAAGLAGIGIVRGDRVALALPRDRDAIAVLLGVLRAGAVAVPLDASHPDARLARVLDSADPRALLTGDPSRFRALRQQVPRPADGPLGSYGPAEPSATTIVLSPGDLPSGASAPAQPGIEDTAYLIHTSGTTGDPKGVQVSHAALGTLLRHHERTLIGPLRDRLGRAARMLHVSGIAFDAAWDPVLWLVAGSTLIMADEHVQADAEAVLDAIGRERIDVLETTPSYANRLVEAGLEDAALTGSGSLLLALGGEAVPPSLWDLIARSDVLEGRNLYGPSEATVDALVAPIRSGAVVLGRPVDGVAIRVLDDLLRPVPAGVEGELYLSGATLADGYRGRSAETASRFIADPTGDGERMYRTGDVVRRGADGSLRFVRRMDDQVKLRGYRIETGDVESALERSAGVRAAVVRVVAPGGEGTERIAAWVSGEVDPEEVRRRARDELPAYMVPTSVLVLPELPLNANGKVDVPALPDPQRSADPHRGPRDEAEQRMCHVLAEVLAVTEPGPDEDFFELGGHSLLAVRLVGRIREEFGAALPVRAVFDHPTAAQLLADVRAQGTGTESVTPRHQDSSDAPSSGGGTAVSGRLREWVQDHPRPRDEELPLSPDQERLWFLHRLDPSSAEYTVLLECDLEGDLDVEALGGAIDDLVARHEILRTVFPEVEGRGVQRVLDPPVGILQEGPIDITAGFDLAARIPLRAGLERTGDERWHLTLAIHHIATDGASLSPLTRDLSTAYSARSGGMRSATRPLAVQFADHARHQRMRHAEDPAQDPRLAAWADRLEGAPEELELPADGPRGEAGTRPAHSLVFTIPAEVAESLLHQGRAAGGTGFHTWLAALVSYLQRIGAGDDIVIGAPSAGRDDPDLADLVGFFVTTLPLRMRVDGAMTFGDVVGRAREAALAAMEDDGIPFERIVEAVAPARRFGRHPLFQTMLSLEETDGAVLDLPGVAVTRGDPETTGAAKVDLSFTLRPGAGGGIEGILEYDAELFSDLAARGLIDRWRAFLGGIAEDPGSRFDRIPAGPPSTPLTPWAATAPAQSVLAALTDSAASRPDAPALVGPDRALTTAELAARVDGIAGGLRAAGVGTGDRVALAVRRGSDSVAGMLGIWRAGGVAVPLDIGLPAERVMAMMRASAPRLLLHSGHAGEQEAVESARASGLDAERILPIDALPAGEPPQHLPEPEDGAYVIFTSGTTGTPKGVRVPHRALTRLLTSHRSTLLPDPSRRRLRLAHTTGVGFDAALDPLLWCVAGHEVHVVDDLVRRDPEALVALFARERIDAWEATPGHVDALRGQTGLTDLLDGRDPEDPFLLLLGGEPVDPGLWDWVRERRAVQGWNLYGPTEAGVDTLVAPLADSVRPVLGAPTCGTVARVLDADLRPVPVGSIGELWLSGPQLADGYLGDPAATVGRFVADPFAGDGSRMYRTGDLVSVRDAEPGHRAPVIALGRIDDQVKIRGHRIEPGEIAAVITAQDTVAQAVVRTVDGARGTVLAAWVVPAPGVEAEGLRDRLEQVLAARLPEYMLPSAITPIQDIPLTSNGKVDARALPDPTFSGGAGRSPRPGTETVVAEAFAEVLEVEGVRADDSFFARGGHSFVARPATAAIGRALGREVPIHVLLRTPTVAGLAAALDADEHAPGPAAEHDALGVVLPLRPDGRGDPLFAVHPASGLAWAFSGLLPHLSTTRPVIGLQVPGLALSADGDDAADADETLDDLLDHYLRAIRSVQSHGPYHLLGYSLGGRIAHRIAARLQSAGEEVALLAVLDAYPGQDALHGVRDEQERWRAFLDAQGASIPEGRLDVSTVLATLRAAGNALGNVPAAAAQRMAARFPQVAALLDDAALPVVDGDLELIEATARVPEERPAPEAWAPYVRGAVTVERVASRHSDLLSDPAAREVAAWLDTILGSAGSHRTGSPSAPNHSRTRPDDGRGSAR</sequence>
<dbReference type="OrthoDB" id="2472181at2"/>
<dbReference type="InterPro" id="IPR001031">
    <property type="entry name" value="Thioesterase"/>
</dbReference>
<dbReference type="Gene3D" id="3.30.559.30">
    <property type="entry name" value="Nonribosomal peptide synthetase, condensation domain"/>
    <property type="match status" value="3"/>
</dbReference>
<dbReference type="InterPro" id="IPR036736">
    <property type="entry name" value="ACP-like_sf"/>
</dbReference>
<dbReference type="FunFam" id="3.30.300.30:FF:000015">
    <property type="entry name" value="Nonribosomal peptide synthase SidD"/>
    <property type="match status" value="1"/>
</dbReference>
<dbReference type="GO" id="GO:0072330">
    <property type="term" value="P:monocarboxylic acid biosynthetic process"/>
    <property type="evidence" value="ECO:0007669"/>
    <property type="project" value="UniProtKB-ARBA"/>
</dbReference>
<dbReference type="Gene3D" id="3.30.300.30">
    <property type="match status" value="3"/>
</dbReference>
<dbReference type="Pfam" id="PF00975">
    <property type="entry name" value="Thioesterase"/>
    <property type="match status" value="1"/>
</dbReference>
<dbReference type="SUPFAM" id="SSF56801">
    <property type="entry name" value="Acetyl-CoA synthetase-like"/>
    <property type="match status" value="3"/>
</dbReference>
<keyword evidence="2" id="KW-0596">Phosphopantetheine</keyword>
<feature type="compositionally biased region" description="Basic and acidic residues" evidence="4">
    <location>
        <begin position="2068"/>
        <end position="2080"/>
    </location>
</feature>
<dbReference type="InterPro" id="IPR029058">
    <property type="entry name" value="AB_hydrolase_fold"/>
</dbReference>
<dbReference type="Pfam" id="PF00501">
    <property type="entry name" value="AMP-binding"/>
    <property type="match status" value="3"/>
</dbReference>
<dbReference type="PROSITE" id="PS50075">
    <property type="entry name" value="CARRIER"/>
    <property type="match status" value="3"/>
</dbReference>
<gene>
    <name evidence="6" type="ORF">DEO23_14700</name>
</gene>
<comment type="caution">
    <text evidence="6">The sequence shown here is derived from an EMBL/GenBank/DDBJ whole genome shotgun (WGS) entry which is preliminary data.</text>
</comment>
<dbReference type="Gene3D" id="3.40.50.12780">
    <property type="entry name" value="N-terminal domain of ligase-like"/>
    <property type="match status" value="2"/>
</dbReference>
<dbReference type="SMART" id="SM00823">
    <property type="entry name" value="PKS_PP"/>
    <property type="match status" value="3"/>
</dbReference>
<comment type="cofactor">
    <cofactor evidence="1">
        <name>pantetheine 4'-phosphate</name>
        <dbReference type="ChEBI" id="CHEBI:47942"/>
    </cofactor>
</comment>
<feature type="region of interest" description="Disordered" evidence="4">
    <location>
        <begin position="1292"/>
        <end position="1315"/>
    </location>
</feature>
<dbReference type="Proteomes" id="UP000245590">
    <property type="component" value="Unassembled WGS sequence"/>
</dbReference>
<dbReference type="PANTHER" id="PTHR45527">
    <property type="entry name" value="NONRIBOSOMAL PEPTIDE SYNTHETASE"/>
    <property type="match status" value="1"/>
</dbReference>
<dbReference type="InterPro" id="IPR020845">
    <property type="entry name" value="AMP-binding_CS"/>
</dbReference>
<dbReference type="Gene3D" id="2.30.38.10">
    <property type="entry name" value="Luciferase, Domain 3"/>
    <property type="match status" value="1"/>
</dbReference>
<accession>A0A2U2RHG0</accession>
<keyword evidence="7" id="KW-1185">Reference proteome</keyword>
<evidence type="ECO:0000313" key="6">
    <source>
        <dbReference type="EMBL" id="PWH05309.1"/>
    </source>
</evidence>
<feature type="domain" description="Carrier" evidence="5">
    <location>
        <begin position="999"/>
        <end position="1074"/>
    </location>
</feature>
<dbReference type="InterPro" id="IPR006162">
    <property type="entry name" value="Ppantetheine_attach_site"/>
</dbReference>
<dbReference type="InterPro" id="IPR025110">
    <property type="entry name" value="AMP-bd_C"/>
</dbReference>
<dbReference type="InterPro" id="IPR010071">
    <property type="entry name" value="AA_adenyl_dom"/>
</dbReference>
<dbReference type="Gene3D" id="3.40.50.1820">
    <property type="entry name" value="alpha/beta hydrolase"/>
    <property type="match status" value="2"/>
</dbReference>
<dbReference type="Pfam" id="PF00668">
    <property type="entry name" value="Condensation"/>
    <property type="match status" value="4"/>
</dbReference>
<feature type="domain" description="Carrier" evidence="5">
    <location>
        <begin position="3148"/>
        <end position="3223"/>
    </location>
</feature>
<evidence type="ECO:0000259" key="5">
    <source>
        <dbReference type="PROSITE" id="PS50075"/>
    </source>
</evidence>
<protein>
    <submittedName>
        <fullName evidence="6">Non-ribosomal peptide synthetase</fullName>
    </submittedName>
</protein>
<feature type="region of interest" description="Disordered" evidence="4">
    <location>
        <begin position="1070"/>
        <end position="1094"/>
    </location>
</feature>
<dbReference type="GO" id="GO:0043041">
    <property type="term" value="P:amino acid activation for nonribosomal peptide biosynthetic process"/>
    <property type="evidence" value="ECO:0007669"/>
    <property type="project" value="TreeGrafter"/>
</dbReference>
<dbReference type="SUPFAM" id="SSF53474">
    <property type="entry name" value="alpha/beta-Hydrolases"/>
    <property type="match status" value="1"/>
</dbReference>
<dbReference type="FunFam" id="3.40.50.980:FF:000001">
    <property type="entry name" value="Non-ribosomal peptide synthetase"/>
    <property type="match status" value="1"/>
</dbReference>
<dbReference type="GO" id="GO:0003824">
    <property type="term" value="F:catalytic activity"/>
    <property type="evidence" value="ECO:0007669"/>
    <property type="project" value="InterPro"/>
</dbReference>
<feature type="compositionally biased region" description="Basic and acidic residues" evidence="4">
    <location>
        <begin position="3512"/>
        <end position="3522"/>
    </location>
</feature>
<dbReference type="PROSITE" id="PS00455">
    <property type="entry name" value="AMP_BINDING"/>
    <property type="match status" value="3"/>
</dbReference>
<name>A0A2U2RHG0_9MICO</name>
<dbReference type="InterPro" id="IPR020802">
    <property type="entry name" value="TesA-like"/>
</dbReference>
<dbReference type="InterPro" id="IPR042099">
    <property type="entry name" value="ANL_N_sf"/>
</dbReference>
<evidence type="ECO:0000256" key="1">
    <source>
        <dbReference type="ARBA" id="ARBA00001957"/>
    </source>
</evidence>
<dbReference type="CDD" id="cd05930">
    <property type="entry name" value="A_NRPS"/>
    <property type="match status" value="3"/>
</dbReference>
<dbReference type="SUPFAM" id="SSF52777">
    <property type="entry name" value="CoA-dependent acyltransferases"/>
    <property type="match status" value="6"/>
</dbReference>
<dbReference type="InterPro" id="IPR000873">
    <property type="entry name" value="AMP-dep_synth/lig_dom"/>
</dbReference>
<feature type="region of interest" description="Disordered" evidence="4">
    <location>
        <begin position="3496"/>
        <end position="3522"/>
    </location>
</feature>
<evidence type="ECO:0000256" key="2">
    <source>
        <dbReference type="ARBA" id="ARBA00022450"/>
    </source>
</evidence>
<feature type="region of interest" description="Disordered" evidence="4">
    <location>
        <begin position="1662"/>
        <end position="1707"/>
    </location>
</feature>
<dbReference type="GO" id="GO:0031177">
    <property type="term" value="F:phosphopantetheine binding"/>
    <property type="evidence" value="ECO:0007669"/>
    <property type="project" value="InterPro"/>
</dbReference>
<dbReference type="GO" id="GO:0005737">
    <property type="term" value="C:cytoplasm"/>
    <property type="evidence" value="ECO:0007669"/>
    <property type="project" value="TreeGrafter"/>
</dbReference>
<dbReference type="InterPro" id="IPR045851">
    <property type="entry name" value="AMP-bd_C_sf"/>
</dbReference>
<dbReference type="NCBIfam" id="NF003417">
    <property type="entry name" value="PRK04813.1"/>
    <property type="match status" value="3"/>
</dbReference>
<dbReference type="Gene3D" id="3.40.50.980">
    <property type="match status" value="2"/>
</dbReference>
<dbReference type="InterPro" id="IPR009081">
    <property type="entry name" value="PP-bd_ACP"/>
</dbReference>
<evidence type="ECO:0000313" key="7">
    <source>
        <dbReference type="Proteomes" id="UP000245590"/>
    </source>
</evidence>
<dbReference type="NCBIfam" id="TIGR01733">
    <property type="entry name" value="AA-adenyl-dom"/>
    <property type="match status" value="1"/>
</dbReference>
<dbReference type="GO" id="GO:0008610">
    <property type="term" value="P:lipid biosynthetic process"/>
    <property type="evidence" value="ECO:0007669"/>
    <property type="project" value="UniProtKB-ARBA"/>
</dbReference>
<evidence type="ECO:0000256" key="4">
    <source>
        <dbReference type="SAM" id="MobiDB-lite"/>
    </source>
</evidence>
<proteinExistence type="predicted"/>
<feature type="compositionally biased region" description="Polar residues" evidence="4">
    <location>
        <begin position="3498"/>
        <end position="3509"/>
    </location>
</feature>
<dbReference type="CDD" id="cd19540">
    <property type="entry name" value="LCL_NRPS-like"/>
    <property type="match status" value="1"/>
</dbReference>
<feature type="region of interest" description="Disordered" evidence="4">
    <location>
        <begin position="977"/>
        <end position="1004"/>
    </location>
</feature>
<dbReference type="SMART" id="SM00824">
    <property type="entry name" value="PKS_TE"/>
    <property type="match status" value="1"/>
</dbReference>
<dbReference type="GO" id="GO:0044550">
    <property type="term" value="P:secondary metabolite biosynthetic process"/>
    <property type="evidence" value="ECO:0007669"/>
    <property type="project" value="TreeGrafter"/>
</dbReference>
<dbReference type="InterPro" id="IPR023213">
    <property type="entry name" value="CAT-like_dom_sf"/>
</dbReference>
<feature type="region of interest" description="Disordered" evidence="4">
    <location>
        <begin position="2150"/>
        <end position="2175"/>
    </location>
</feature>
<dbReference type="PANTHER" id="PTHR45527:SF1">
    <property type="entry name" value="FATTY ACID SYNTHASE"/>
    <property type="match status" value="1"/>
</dbReference>
<dbReference type="PROSITE" id="PS00012">
    <property type="entry name" value="PHOSPHOPANTETHEINE"/>
    <property type="match status" value="2"/>
</dbReference>
<evidence type="ECO:0000256" key="3">
    <source>
        <dbReference type="ARBA" id="ARBA00022553"/>
    </source>
</evidence>
<feature type="region of interest" description="Disordered" evidence="4">
    <location>
        <begin position="2058"/>
        <end position="2080"/>
    </location>
</feature>
<dbReference type="RefSeq" id="WP_109276770.1">
    <property type="nucleotide sequence ID" value="NZ_QFKX01000006.1"/>
</dbReference>
<dbReference type="InterPro" id="IPR020806">
    <property type="entry name" value="PKS_PP-bd"/>
</dbReference>
<dbReference type="Gene3D" id="3.30.559.10">
    <property type="entry name" value="Chloramphenicol acetyltransferase-like domain"/>
    <property type="match status" value="3"/>
</dbReference>
<reference evidence="6 7" key="1">
    <citation type="submission" date="2018-05" db="EMBL/GenBank/DDBJ databases">
        <title>Brachybacterium sp. M1HQ-2T, whole genome shotgun sequence.</title>
        <authorList>
            <person name="Tuo L."/>
        </authorList>
    </citation>
    <scope>NUCLEOTIDE SEQUENCE [LARGE SCALE GENOMIC DNA]</scope>
    <source>
        <strain evidence="6 7">M1HQ-2</strain>
    </source>
</reference>
<dbReference type="Pfam" id="PF13193">
    <property type="entry name" value="AMP-binding_C"/>
    <property type="match status" value="3"/>
</dbReference>
<organism evidence="6 7">
    <name type="scientific">Brachybacterium endophyticum</name>
    <dbReference type="NCBI Taxonomy" id="2182385"/>
    <lineage>
        <taxon>Bacteria</taxon>
        <taxon>Bacillati</taxon>
        <taxon>Actinomycetota</taxon>
        <taxon>Actinomycetes</taxon>
        <taxon>Micrococcales</taxon>
        <taxon>Dermabacteraceae</taxon>
        <taxon>Brachybacterium</taxon>
    </lineage>
</organism>
<dbReference type="SUPFAM" id="SSF47336">
    <property type="entry name" value="ACP-like"/>
    <property type="match status" value="3"/>
</dbReference>
<keyword evidence="3" id="KW-0597">Phosphoprotein</keyword>